<proteinExistence type="predicted"/>
<accession>X0TGP9</accession>
<comment type="caution">
    <text evidence="1">The sequence shown here is derived from an EMBL/GenBank/DDBJ whole genome shotgun (WGS) entry which is preliminary data.</text>
</comment>
<evidence type="ECO:0000313" key="1">
    <source>
        <dbReference type="EMBL" id="GAF87312.1"/>
    </source>
</evidence>
<protein>
    <submittedName>
        <fullName evidence="1">Uncharacterized protein</fullName>
    </submittedName>
</protein>
<name>X0TGP9_9ZZZZ</name>
<dbReference type="EMBL" id="BARS01016445">
    <property type="protein sequence ID" value="GAF87312.1"/>
    <property type="molecule type" value="Genomic_DNA"/>
</dbReference>
<sequence length="54" mass="6255">MAENKAPTDIETRHPDFVVKDKDWIVMEDGHEGERRVKERTTVYLPTTSGQRAL</sequence>
<gene>
    <name evidence="1" type="ORF">S01H1_27066</name>
</gene>
<feature type="non-terminal residue" evidence="1">
    <location>
        <position position="54"/>
    </location>
</feature>
<reference evidence="1" key="1">
    <citation type="journal article" date="2014" name="Front. Microbiol.">
        <title>High frequency of phylogenetically diverse reductive dehalogenase-homologous genes in deep subseafloor sedimentary metagenomes.</title>
        <authorList>
            <person name="Kawai M."/>
            <person name="Futagami T."/>
            <person name="Toyoda A."/>
            <person name="Takaki Y."/>
            <person name="Nishi S."/>
            <person name="Hori S."/>
            <person name="Arai W."/>
            <person name="Tsubouchi T."/>
            <person name="Morono Y."/>
            <person name="Uchiyama I."/>
            <person name="Ito T."/>
            <person name="Fujiyama A."/>
            <person name="Inagaki F."/>
            <person name="Takami H."/>
        </authorList>
    </citation>
    <scope>NUCLEOTIDE SEQUENCE</scope>
    <source>
        <strain evidence="1">Expedition CK06-06</strain>
    </source>
</reference>
<dbReference type="AlphaFoldDB" id="X0TGP9"/>
<organism evidence="1">
    <name type="scientific">marine sediment metagenome</name>
    <dbReference type="NCBI Taxonomy" id="412755"/>
    <lineage>
        <taxon>unclassified sequences</taxon>
        <taxon>metagenomes</taxon>
        <taxon>ecological metagenomes</taxon>
    </lineage>
</organism>